<dbReference type="EMBL" id="MU854535">
    <property type="protein sequence ID" value="KAK4033347.1"/>
    <property type="molecule type" value="Genomic_DNA"/>
</dbReference>
<proteinExistence type="predicted"/>
<reference evidence="3" key="1">
    <citation type="journal article" date="2023" name="Mol. Phylogenet. Evol.">
        <title>Genome-scale phylogeny and comparative genomics of the fungal order Sordariales.</title>
        <authorList>
            <person name="Hensen N."/>
            <person name="Bonometti L."/>
            <person name="Westerberg I."/>
            <person name="Brannstrom I.O."/>
            <person name="Guillou S."/>
            <person name="Cros-Aarteil S."/>
            <person name="Calhoun S."/>
            <person name="Haridas S."/>
            <person name="Kuo A."/>
            <person name="Mondo S."/>
            <person name="Pangilinan J."/>
            <person name="Riley R."/>
            <person name="LaButti K."/>
            <person name="Andreopoulos B."/>
            <person name="Lipzen A."/>
            <person name="Chen C."/>
            <person name="Yan M."/>
            <person name="Daum C."/>
            <person name="Ng V."/>
            <person name="Clum A."/>
            <person name="Steindorff A."/>
            <person name="Ohm R.A."/>
            <person name="Martin F."/>
            <person name="Silar P."/>
            <person name="Natvig D.O."/>
            <person name="Lalanne C."/>
            <person name="Gautier V."/>
            <person name="Ament-Velasquez S.L."/>
            <person name="Kruys A."/>
            <person name="Hutchinson M.I."/>
            <person name="Powell A.J."/>
            <person name="Barry K."/>
            <person name="Miller A.N."/>
            <person name="Grigoriev I.V."/>
            <person name="Debuchy R."/>
            <person name="Gladieux P."/>
            <person name="Hiltunen Thoren M."/>
            <person name="Johannesson H."/>
        </authorList>
    </citation>
    <scope>NUCLEOTIDE SEQUENCE [LARGE SCALE GENOMIC DNA]</scope>
    <source>
        <strain evidence="3">CBS 284.82</strain>
    </source>
</reference>
<comment type="caution">
    <text evidence="2">The sequence shown here is derived from an EMBL/GenBank/DDBJ whole genome shotgun (WGS) entry which is preliminary data.</text>
</comment>
<evidence type="ECO:0000256" key="1">
    <source>
        <dbReference type="SAM" id="MobiDB-lite"/>
    </source>
</evidence>
<sequence length="400" mass="44448">MPPKRAAPASSAASRAKRSRPSTEGTNDAGNTENENMPFPRNKRWSAAISGSANADMEYRIATRDPAEAYSFVCLCQTPFPNGEKKRDKRPKCDGGVTCLCNKPAAEHPNHLWILSFAGKRKFHAQDVHCELRCPDNFGMYTFNKHVAYGILEVLQNLILDFEEAADNYRERWAVCEALAFFLKSSDAMDVTRVGGDTVDETFLIIGRLFMTMLAQLQRENLLSSDSEIKNLGLIMALFMDFARLARQCSQLTRSNKQSLGPAKDKRKWFPHAFDNQILAYAGEYNIELAGPHNMEELEEKAGGTVDLPLPASNTAKTDPFAFTKNLTRYKKEQGGLSVWMALSSGCHTPSGDSPPIGGDNLDITTWSSEKRKEKSFDDKDPLSKEMIEALAEGMVITLG</sequence>
<accession>A0AAN6PC94</accession>
<evidence type="ECO:0000313" key="2">
    <source>
        <dbReference type="EMBL" id="KAK4033347.1"/>
    </source>
</evidence>
<protein>
    <submittedName>
        <fullName evidence="2">Uncharacterized protein</fullName>
    </submittedName>
</protein>
<keyword evidence="3" id="KW-1185">Reference proteome</keyword>
<feature type="compositionally biased region" description="Polar residues" evidence="1">
    <location>
        <begin position="23"/>
        <end position="35"/>
    </location>
</feature>
<evidence type="ECO:0000313" key="3">
    <source>
        <dbReference type="Proteomes" id="UP001303115"/>
    </source>
</evidence>
<dbReference type="AlphaFoldDB" id="A0AAN6PC94"/>
<feature type="compositionally biased region" description="Low complexity" evidence="1">
    <location>
        <begin position="1"/>
        <end position="14"/>
    </location>
</feature>
<organism evidence="2 3">
    <name type="scientific">Parachaetomium inaequale</name>
    <dbReference type="NCBI Taxonomy" id="2588326"/>
    <lineage>
        <taxon>Eukaryota</taxon>
        <taxon>Fungi</taxon>
        <taxon>Dikarya</taxon>
        <taxon>Ascomycota</taxon>
        <taxon>Pezizomycotina</taxon>
        <taxon>Sordariomycetes</taxon>
        <taxon>Sordariomycetidae</taxon>
        <taxon>Sordariales</taxon>
        <taxon>Chaetomiaceae</taxon>
        <taxon>Parachaetomium</taxon>
    </lineage>
</organism>
<gene>
    <name evidence="2" type="ORF">C8A01DRAFT_50035</name>
</gene>
<feature type="region of interest" description="Disordered" evidence="1">
    <location>
        <begin position="1"/>
        <end position="42"/>
    </location>
</feature>
<name>A0AAN6PC94_9PEZI</name>
<dbReference type="Proteomes" id="UP001303115">
    <property type="component" value="Unassembled WGS sequence"/>
</dbReference>